<dbReference type="AlphaFoldDB" id="A0A5J4QYP8"/>
<sequence length="99" mass="11300">MMNKDLDTPIWQLTVREFIELHQNLMQRDRLDKPEAITISTSDEKYVYGIDGIAKLFSCSRATASKIKSSGKIDKAVKQYGRKIIVDVPMAIDLFGKHK</sequence>
<evidence type="ECO:0000313" key="1">
    <source>
        <dbReference type="EMBL" id="KAA6326428.1"/>
    </source>
</evidence>
<dbReference type="Pfam" id="PF12964">
    <property type="entry name" value="DUF3853"/>
    <property type="match status" value="1"/>
</dbReference>
<evidence type="ECO:0008006" key="2">
    <source>
        <dbReference type="Google" id="ProtNLM"/>
    </source>
</evidence>
<protein>
    <recommendedName>
        <fullName evidence="2">DUF3853 family protein</fullName>
    </recommendedName>
</protein>
<name>A0A5J4QYP8_9ZZZZ</name>
<dbReference type="InterPro" id="IPR024363">
    <property type="entry name" value="DUF3853"/>
</dbReference>
<accession>A0A5J4QYP8</accession>
<comment type="caution">
    <text evidence="1">The sequence shown here is derived from an EMBL/GenBank/DDBJ whole genome shotgun (WGS) entry which is preliminary data.</text>
</comment>
<organism evidence="1">
    <name type="scientific">termite gut metagenome</name>
    <dbReference type="NCBI Taxonomy" id="433724"/>
    <lineage>
        <taxon>unclassified sequences</taxon>
        <taxon>metagenomes</taxon>
        <taxon>organismal metagenomes</taxon>
    </lineage>
</organism>
<gene>
    <name evidence="1" type="ORF">EZS27_024468</name>
</gene>
<reference evidence="1" key="1">
    <citation type="submission" date="2019-03" db="EMBL/GenBank/DDBJ databases">
        <title>Single cell metagenomics reveals metabolic interactions within the superorganism composed of flagellate Streblomastix strix and complex community of Bacteroidetes bacteria on its surface.</title>
        <authorList>
            <person name="Treitli S.C."/>
            <person name="Kolisko M."/>
            <person name="Husnik F."/>
            <person name="Keeling P."/>
            <person name="Hampl V."/>
        </authorList>
    </citation>
    <scope>NUCLEOTIDE SEQUENCE</scope>
    <source>
        <strain evidence="1">STM</strain>
    </source>
</reference>
<proteinExistence type="predicted"/>
<dbReference type="EMBL" id="SNRY01002169">
    <property type="protein sequence ID" value="KAA6326428.1"/>
    <property type="molecule type" value="Genomic_DNA"/>
</dbReference>